<evidence type="ECO:0000313" key="2">
    <source>
        <dbReference type="EMBL" id="SDG20589.1"/>
    </source>
</evidence>
<gene>
    <name evidence="2" type="ORF">SAMN04488542_12956</name>
    <name evidence="3" type="ORF">SAMN04488542_14233</name>
</gene>
<dbReference type="EMBL" id="FNBG01000029">
    <property type="protein sequence ID" value="SDG20589.1"/>
    <property type="molecule type" value="Genomic_DNA"/>
</dbReference>
<organism evidence="2 4">
    <name type="scientific">Fontibacillus panacisegetis</name>
    <dbReference type="NCBI Taxonomy" id="670482"/>
    <lineage>
        <taxon>Bacteria</taxon>
        <taxon>Bacillati</taxon>
        <taxon>Bacillota</taxon>
        <taxon>Bacilli</taxon>
        <taxon>Bacillales</taxon>
        <taxon>Paenibacillaceae</taxon>
        <taxon>Fontibacillus</taxon>
    </lineage>
</organism>
<name>A0A1G7SDU3_9BACL</name>
<dbReference type="EMBL" id="FNBG01000042">
    <property type="protein sequence ID" value="SDG43283.1"/>
    <property type="molecule type" value="Genomic_DNA"/>
</dbReference>
<proteinExistence type="predicted"/>
<dbReference type="RefSeq" id="WP_245742584.1">
    <property type="nucleotide sequence ID" value="NZ_FNBG01000029.1"/>
</dbReference>
<protein>
    <submittedName>
        <fullName evidence="2">Transposase DDE domain-containing protein</fullName>
    </submittedName>
</protein>
<sequence length="113" mass="13117">VQRHIWESDKEKVAKYRQSDAGKAAYAIRCQTIERSFADAKVLHGLRYCRFRGRENVQIQALLTATAQNIKKIALHLSRRTISNMHKISYSILHLHFHFSFDTKFKSRGISTA</sequence>
<reference evidence="2 4" key="1">
    <citation type="submission" date="2016-10" db="EMBL/GenBank/DDBJ databases">
        <authorList>
            <person name="de Groot N.N."/>
        </authorList>
    </citation>
    <scope>NUCLEOTIDE SEQUENCE [LARGE SCALE GENOMIC DNA]</scope>
    <source>
        <strain evidence="2 4">DSM 28129</strain>
    </source>
</reference>
<dbReference type="STRING" id="670482.SAMN04488542_12956"/>
<dbReference type="Pfam" id="PF13751">
    <property type="entry name" value="DDE_Tnp_1_6"/>
    <property type="match status" value="1"/>
</dbReference>
<feature type="non-terminal residue" evidence="2">
    <location>
        <position position="1"/>
    </location>
</feature>
<dbReference type="InterPro" id="IPR025668">
    <property type="entry name" value="Tnp_DDE_dom"/>
</dbReference>
<dbReference type="Proteomes" id="UP000198972">
    <property type="component" value="Unassembled WGS sequence"/>
</dbReference>
<evidence type="ECO:0000259" key="1">
    <source>
        <dbReference type="Pfam" id="PF13751"/>
    </source>
</evidence>
<dbReference type="PANTHER" id="PTHR33408:SF2">
    <property type="entry name" value="TRANSPOSASE DDE DOMAIN-CONTAINING PROTEIN"/>
    <property type="match status" value="1"/>
</dbReference>
<accession>A0A1G7SDU3</accession>
<evidence type="ECO:0000313" key="4">
    <source>
        <dbReference type="Proteomes" id="UP000198972"/>
    </source>
</evidence>
<feature type="domain" description="Transposase DDE" evidence="1">
    <location>
        <begin position="3"/>
        <end position="73"/>
    </location>
</feature>
<evidence type="ECO:0000313" key="3">
    <source>
        <dbReference type="EMBL" id="SDG43283.1"/>
    </source>
</evidence>
<keyword evidence="4" id="KW-1185">Reference proteome</keyword>
<dbReference type="AlphaFoldDB" id="A0A1G7SDU3"/>
<dbReference type="PANTHER" id="PTHR33408">
    <property type="entry name" value="TRANSPOSASE"/>
    <property type="match status" value="1"/>
</dbReference>